<proteinExistence type="inferred from homology"/>
<organism evidence="8 9">
    <name type="scientific">Candidatus Entotheonella gemina</name>
    <dbReference type="NCBI Taxonomy" id="1429439"/>
    <lineage>
        <taxon>Bacteria</taxon>
        <taxon>Pseudomonadati</taxon>
        <taxon>Nitrospinota/Tectimicrobiota group</taxon>
        <taxon>Candidatus Tectimicrobiota</taxon>
        <taxon>Candidatus Entotheonellia</taxon>
        <taxon>Candidatus Entotheonellales</taxon>
        <taxon>Candidatus Entotheonellaceae</taxon>
        <taxon>Candidatus Entotheonella</taxon>
    </lineage>
</organism>
<dbReference type="Proteomes" id="UP000019140">
    <property type="component" value="Unassembled WGS sequence"/>
</dbReference>
<dbReference type="GO" id="GO:0004497">
    <property type="term" value="F:monooxygenase activity"/>
    <property type="evidence" value="ECO:0007669"/>
    <property type="project" value="UniProtKB-KW"/>
</dbReference>
<evidence type="ECO:0000259" key="7">
    <source>
        <dbReference type="Pfam" id="PF00296"/>
    </source>
</evidence>
<evidence type="ECO:0000313" key="8">
    <source>
        <dbReference type="EMBL" id="ETX04070.1"/>
    </source>
</evidence>
<gene>
    <name evidence="8" type="ORF">ETSY2_30920</name>
</gene>
<accession>W4M1J4</accession>
<feature type="binding site" evidence="6">
    <location>
        <position position="62"/>
    </location>
    <ligand>
        <name>FMN</name>
        <dbReference type="ChEBI" id="CHEBI:58210"/>
    </ligand>
</feature>
<comment type="similarity">
    <text evidence="5">Belongs to the NtaA/SnaA/DszA monooxygenase family.</text>
</comment>
<evidence type="ECO:0000313" key="9">
    <source>
        <dbReference type="Proteomes" id="UP000019140"/>
    </source>
</evidence>
<keyword evidence="4" id="KW-0503">Monooxygenase</keyword>
<evidence type="ECO:0000256" key="3">
    <source>
        <dbReference type="ARBA" id="ARBA00023002"/>
    </source>
</evidence>
<dbReference type="EMBL" id="AZHX01001316">
    <property type="protein sequence ID" value="ETX04070.1"/>
    <property type="molecule type" value="Genomic_DNA"/>
</dbReference>
<dbReference type="PIRSF" id="PIRSF000337">
    <property type="entry name" value="NTA_MOA"/>
    <property type="match status" value="1"/>
</dbReference>
<feature type="domain" description="Luciferase-like" evidence="7">
    <location>
        <begin position="46"/>
        <end position="389"/>
    </location>
</feature>
<dbReference type="InterPro" id="IPR011251">
    <property type="entry name" value="Luciferase-like_dom"/>
</dbReference>
<dbReference type="InterPro" id="IPR051260">
    <property type="entry name" value="Diverse_substr_monoxygenases"/>
</dbReference>
<dbReference type="Gene3D" id="3.20.20.30">
    <property type="entry name" value="Luciferase-like domain"/>
    <property type="match status" value="1"/>
</dbReference>
<feature type="binding site" evidence="6">
    <location>
        <position position="232"/>
    </location>
    <ligand>
        <name>FMN</name>
        <dbReference type="ChEBI" id="CHEBI:58210"/>
    </ligand>
</feature>
<feature type="binding site" evidence="6">
    <location>
        <position position="161"/>
    </location>
    <ligand>
        <name>FMN</name>
        <dbReference type="ChEBI" id="CHEBI:58210"/>
    </ligand>
</feature>
<dbReference type="HOGENOM" id="CLU_022256_1_2_7"/>
<evidence type="ECO:0000256" key="5">
    <source>
        <dbReference type="ARBA" id="ARBA00033748"/>
    </source>
</evidence>
<dbReference type="SUPFAM" id="SSF51679">
    <property type="entry name" value="Bacterial luciferase-like"/>
    <property type="match status" value="1"/>
</dbReference>
<protein>
    <recommendedName>
        <fullName evidence="7">Luciferase-like domain-containing protein</fullName>
    </recommendedName>
</protein>
<dbReference type="PANTHER" id="PTHR30011">
    <property type="entry name" value="ALKANESULFONATE MONOOXYGENASE-RELATED"/>
    <property type="match status" value="1"/>
</dbReference>
<name>W4M1J4_9BACT</name>
<evidence type="ECO:0000256" key="2">
    <source>
        <dbReference type="ARBA" id="ARBA00022643"/>
    </source>
</evidence>
<evidence type="ECO:0000256" key="6">
    <source>
        <dbReference type="PIRSR" id="PIRSR000337-1"/>
    </source>
</evidence>
<dbReference type="InterPro" id="IPR036661">
    <property type="entry name" value="Luciferase-like_sf"/>
</dbReference>
<comment type="caution">
    <text evidence="8">The sequence shown here is derived from an EMBL/GenBank/DDBJ whole genome shotgun (WGS) entry which is preliminary data.</text>
</comment>
<evidence type="ECO:0000256" key="4">
    <source>
        <dbReference type="ARBA" id="ARBA00023033"/>
    </source>
</evidence>
<dbReference type="PANTHER" id="PTHR30011:SF16">
    <property type="entry name" value="C2H2 FINGER DOMAIN TRANSCRIPTION FACTOR (EUROFUNG)-RELATED"/>
    <property type="match status" value="1"/>
</dbReference>
<feature type="binding site" evidence="6">
    <location>
        <position position="108"/>
    </location>
    <ligand>
        <name>FMN</name>
        <dbReference type="ChEBI" id="CHEBI:58210"/>
    </ligand>
</feature>
<dbReference type="AlphaFoldDB" id="W4M1J4"/>
<keyword evidence="3" id="KW-0560">Oxidoreductase</keyword>
<keyword evidence="1 6" id="KW-0285">Flavoprotein</keyword>
<dbReference type="NCBIfam" id="TIGR03860">
    <property type="entry name" value="FMN_nitrolo"/>
    <property type="match status" value="1"/>
</dbReference>
<keyword evidence="2 6" id="KW-0288">FMN</keyword>
<dbReference type="PATRIC" id="fig|1429439.4.peg.5241"/>
<sequence>MPKKKKIHLAQFLVHGPSYHSLAMWRHPRTAYTKDNWARPQLYQHIAQVCERGLFDMVFFADLNYISDTFRNSLTPALRYAAQAPEHDPIPLLSWIAAVTKRIGLGATFSTSNQHPFYAARLWATIDHLTGGRAAWNVVTSINGNQQANYGVERESAEMRYDKAHEYIEVCRKLWNSWDEDAVVMDRDNAVFADASKVRRIEHEGRFFKSRGPLNVVRSPQNGPAILQAGTSPKGRDFAAKYADGIFAIQPRAEDAAAYFADIKGRMTDLGRPPEHCRILFGAQPIIGESEDEAREKQDEHNQLVPLDAGMAILSAHLDYDLSQIPLDALMAERTEPELQRMRTRFLKPSGESMTLREVAQRHGQSVGLPQFIGTVKSVADQMEAFIETVGGDGFMLSAIYSPGAIEEFVDRIVPELQRRGLYRTEYQGVTQRELLRQDH</sequence>
<reference evidence="8 9" key="1">
    <citation type="journal article" date="2014" name="Nature">
        <title>An environmental bacterial taxon with a large and distinct metabolic repertoire.</title>
        <authorList>
            <person name="Wilson M.C."/>
            <person name="Mori T."/>
            <person name="Ruckert C."/>
            <person name="Uria A.R."/>
            <person name="Helf M.J."/>
            <person name="Takada K."/>
            <person name="Gernert C."/>
            <person name="Steffens U.A."/>
            <person name="Heycke N."/>
            <person name="Schmitt S."/>
            <person name="Rinke C."/>
            <person name="Helfrich E.J."/>
            <person name="Brachmann A.O."/>
            <person name="Gurgui C."/>
            <person name="Wakimoto T."/>
            <person name="Kracht M."/>
            <person name="Crusemann M."/>
            <person name="Hentschel U."/>
            <person name="Abe I."/>
            <person name="Matsunaga S."/>
            <person name="Kalinowski J."/>
            <person name="Takeyama H."/>
            <person name="Piel J."/>
        </authorList>
    </citation>
    <scope>NUCLEOTIDE SEQUENCE [LARGE SCALE GENOMIC DNA]</scope>
    <source>
        <strain evidence="9">TSY2</strain>
    </source>
</reference>
<dbReference type="Pfam" id="PF00296">
    <property type="entry name" value="Bac_luciferase"/>
    <property type="match status" value="1"/>
</dbReference>
<keyword evidence="9" id="KW-1185">Reference proteome</keyword>
<dbReference type="CDD" id="cd01095">
    <property type="entry name" value="Nitrilotriacetate_monoxgenase"/>
    <property type="match status" value="1"/>
</dbReference>
<dbReference type="InterPro" id="IPR016215">
    <property type="entry name" value="NTA_MOA"/>
</dbReference>
<evidence type="ECO:0000256" key="1">
    <source>
        <dbReference type="ARBA" id="ARBA00022630"/>
    </source>
</evidence>
<dbReference type="GO" id="GO:0016705">
    <property type="term" value="F:oxidoreductase activity, acting on paired donors, with incorporation or reduction of molecular oxygen"/>
    <property type="evidence" value="ECO:0007669"/>
    <property type="project" value="InterPro"/>
</dbReference>